<evidence type="ECO:0000313" key="1">
    <source>
        <dbReference type="EMBL" id="GBP36477.1"/>
    </source>
</evidence>
<proteinExistence type="predicted"/>
<organism evidence="1 2">
    <name type="scientific">Eumeta variegata</name>
    <name type="common">Bagworm moth</name>
    <name type="synonym">Eumeta japonica</name>
    <dbReference type="NCBI Taxonomy" id="151549"/>
    <lineage>
        <taxon>Eukaryota</taxon>
        <taxon>Metazoa</taxon>
        <taxon>Ecdysozoa</taxon>
        <taxon>Arthropoda</taxon>
        <taxon>Hexapoda</taxon>
        <taxon>Insecta</taxon>
        <taxon>Pterygota</taxon>
        <taxon>Neoptera</taxon>
        <taxon>Endopterygota</taxon>
        <taxon>Lepidoptera</taxon>
        <taxon>Glossata</taxon>
        <taxon>Ditrysia</taxon>
        <taxon>Tineoidea</taxon>
        <taxon>Psychidae</taxon>
        <taxon>Oiketicinae</taxon>
        <taxon>Eumeta</taxon>
    </lineage>
</organism>
<dbReference type="AlphaFoldDB" id="A0A4C1VE16"/>
<name>A0A4C1VE16_EUMVA</name>
<protein>
    <recommendedName>
        <fullName evidence="3">Mos1 transposase HTH domain-containing protein</fullName>
    </recommendedName>
</protein>
<sequence>MEFTRKGFTAMILYDFKSSLSPQDCAARLQNAFGREAPHLSTVRRWQLIEENRLIAYEEIRGHSGIVMSACDVSRCHRPPPAHAPPPPHRRATPREGHIRHEECISNSLLKIGPFRTRPLSTRRNSRRRYLSVRTRRYAFYACHARYIQLIGPKLFSGRRVRRPDASAHSKLPSSSAIFFRSPADPKTEPSLLQQRLTITRRRSNFFLSERREAEKERNCCGWESLMKKCNAR</sequence>
<accession>A0A4C1VE16</accession>
<evidence type="ECO:0000313" key="2">
    <source>
        <dbReference type="Proteomes" id="UP000299102"/>
    </source>
</evidence>
<reference evidence="1 2" key="1">
    <citation type="journal article" date="2019" name="Commun. Biol.">
        <title>The bagworm genome reveals a unique fibroin gene that provides high tensile strength.</title>
        <authorList>
            <person name="Kono N."/>
            <person name="Nakamura H."/>
            <person name="Ohtoshi R."/>
            <person name="Tomita M."/>
            <person name="Numata K."/>
            <person name="Arakawa K."/>
        </authorList>
    </citation>
    <scope>NUCLEOTIDE SEQUENCE [LARGE SCALE GENOMIC DNA]</scope>
</reference>
<evidence type="ECO:0008006" key="3">
    <source>
        <dbReference type="Google" id="ProtNLM"/>
    </source>
</evidence>
<dbReference type="Proteomes" id="UP000299102">
    <property type="component" value="Unassembled WGS sequence"/>
</dbReference>
<gene>
    <name evidence="1" type="ORF">EVAR_8310_1</name>
</gene>
<dbReference type="EMBL" id="BGZK01000319">
    <property type="protein sequence ID" value="GBP36477.1"/>
    <property type="molecule type" value="Genomic_DNA"/>
</dbReference>
<comment type="caution">
    <text evidence="1">The sequence shown here is derived from an EMBL/GenBank/DDBJ whole genome shotgun (WGS) entry which is preliminary data.</text>
</comment>
<keyword evidence="2" id="KW-1185">Reference proteome</keyword>
<dbReference type="OrthoDB" id="10017160at2759"/>